<name>A0A1Q8YCP9_9BURK</name>
<reference evidence="1 2" key="1">
    <citation type="submission" date="2017-01" db="EMBL/GenBank/DDBJ databases">
        <title>Genome sequence of Rhodoferax antarcticus ANT.BR, a psychrophilic purple nonsulfur bacterium from an Antarctic microbial mat.</title>
        <authorList>
            <person name="Baker J."/>
            <person name="Riester C."/>
            <person name="Skinner B."/>
            <person name="Newell A."/>
            <person name="Swingley W."/>
            <person name="Madigan M."/>
            <person name="Jung D."/>
            <person name="Asao M."/>
            <person name="Chen M."/>
            <person name="Loughlin P."/>
            <person name="Pan H."/>
            <person name="Lin S."/>
            <person name="Li N."/>
            <person name="Shaw J."/>
            <person name="Prado M."/>
            <person name="Sherman C."/>
            <person name="Li X."/>
            <person name="Tang J."/>
            <person name="Blankenship R."/>
            <person name="Zhao T."/>
            <person name="Touchman J."/>
            <person name="Sattley M."/>
        </authorList>
    </citation>
    <scope>NUCLEOTIDE SEQUENCE [LARGE SCALE GENOMIC DNA]</scope>
    <source>
        <strain evidence="1 2">ANT.BR</strain>
    </source>
</reference>
<evidence type="ECO:0000313" key="2">
    <source>
        <dbReference type="Proteomes" id="UP000185911"/>
    </source>
</evidence>
<protein>
    <submittedName>
        <fullName evidence="1">Uncharacterized protein</fullName>
    </submittedName>
</protein>
<dbReference type="AlphaFoldDB" id="A0A1Q8YCP9"/>
<dbReference type="EMBL" id="MSYM01000013">
    <property type="protein sequence ID" value="OLP05775.1"/>
    <property type="molecule type" value="Genomic_DNA"/>
</dbReference>
<gene>
    <name evidence="1" type="ORF">BLL52_2001</name>
</gene>
<comment type="caution">
    <text evidence="1">The sequence shown here is derived from an EMBL/GenBank/DDBJ whole genome shotgun (WGS) entry which is preliminary data.</text>
</comment>
<accession>A0A1Q8YCP9</accession>
<keyword evidence="2" id="KW-1185">Reference proteome</keyword>
<sequence length="42" mass="4690">MAFVEQGRLQPLLFGTYRLQQVALAQLDFKGKAHFGKLVVVA</sequence>
<dbReference type="Proteomes" id="UP000185911">
    <property type="component" value="Unassembled WGS sequence"/>
</dbReference>
<proteinExistence type="predicted"/>
<evidence type="ECO:0000313" key="1">
    <source>
        <dbReference type="EMBL" id="OLP05775.1"/>
    </source>
</evidence>
<organism evidence="1 2">
    <name type="scientific">Rhodoferax antarcticus ANT.BR</name>
    <dbReference type="NCBI Taxonomy" id="1111071"/>
    <lineage>
        <taxon>Bacteria</taxon>
        <taxon>Pseudomonadati</taxon>
        <taxon>Pseudomonadota</taxon>
        <taxon>Betaproteobacteria</taxon>
        <taxon>Burkholderiales</taxon>
        <taxon>Comamonadaceae</taxon>
        <taxon>Rhodoferax</taxon>
    </lineage>
</organism>